<feature type="compositionally biased region" description="Basic and acidic residues" evidence="2">
    <location>
        <begin position="16"/>
        <end position="29"/>
    </location>
</feature>
<organism evidence="3 5">
    <name type="scientific">Biomphalaria glabrata</name>
    <name type="common">Bloodfluke planorb</name>
    <name type="synonym">Freshwater snail</name>
    <dbReference type="NCBI Taxonomy" id="6526"/>
    <lineage>
        <taxon>Eukaryota</taxon>
        <taxon>Metazoa</taxon>
        <taxon>Spiralia</taxon>
        <taxon>Lophotrochozoa</taxon>
        <taxon>Mollusca</taxon>
        <taxon>Gastropoda</taxon>
        <taxon>Heterobranchia</taxon>
        <taxon>Euthyneura</taxon>
        <taxon>Panpulmonata</taxon>
        <taxon>Hygrophila</taxon>
        <taxon>Lymnaeoidea</taxon>
        <taxon>Planorbidae</taxon>
        <taxon>Biomphalaria</taxon>
    </lineage>
</organism>
<evidence type="ECO:0000256" key="2">
    <source>
        <dbReference type="SAM" id="MobiDB-lite"/>
    </source>
</evidence>
<dbReference type="SUPFAM" id="SSF50494">
    <property type="entry name" value="Trypsin-like serine proteases"/>
    <property type="match status" value="1"/>
</dbReference>
<dbReference type="RefSeq" id="XP_055897500.1">
    <property type="nucleotide sequence ID" value="XM_056041525.1"/>
</dbReference>
<sequence length="548" mass="62662">MDATTTPSTAATASHTDVKEIAKLKEENDRSKRVIQLQGDEIKKVKNENSQLQQFLSDTEAKNRELALNARNIVTALKALQLKYKAELALKDEIQKAMRLQEEKNFQLSIEIDYYKNGLIKQEEAILNLKREIDNYMTSSISQENAIKTMKRQLDHYDECLNEQDIIIMSLKSEIDNSVLLVKTKDANILELKNENDHYENVLQSKENVIEQLNTTCAEFLEENSSLNEKVTQEKECPCKTLGGEDGESIKTCPHLKGEHENQVSDSQDLSKYLDNCVKNPGHTHFIPIKKLTLKHLPEGHRDEELCGFIRAASDLTVCVNVTMTSLQRPEFWPDTEVPYFLYTMRASPHLRTGSGWIKEVFEHRDTTCPCDQCRQSGQPNKIWWDIHVETATNLIFDETEASKSSIRLFYDREYSPLSVLSNSIRVYNADFETDWCTLSCTTCDRGVSSKLKKMRETYVSDRNRIRNRYTETRDVDKLMFIVSHPHGGSKQVCVGRWTKKYKRGDLNMFTYTTSTCPGSSGAPVFCLGFGRMLHCGTLVSGLGYSSF</sequence>
<feature type="compositionally biased region" description="Low complexity" evidence="2">
    <location>
        <begin position="1"/>
        <end position="15"/>
    </location>
</feature>
<dbReference type="OrthoDB" id="10403244at2759"/>
<dbReference type="InterPro" id="IPR009003">
    <property type="entry name" value="Peptidase_S1_PA"/>
</dbReference>
<name>A0A9W3BDJ9_BIOGL</name>
<feature type="region of interest" description="Disordered" evidence="2">
    <location>
        <begin position="1"/>
        <end position="29"/>
    </location>
</feature>
<dbReference type="RefSeq" id="XP_055897501.1">
    <property type="nucleotide sequence ID" value="XM_056041526.1"/>
</dbReference>
<keyword evidence="3" id="KW-1185">Reference proteome</keyword>
<keyword evidence="1" id="KW-0175">Coiled coil</keyword>
<evidence type="ECO:0000256" key="1">
    <source>
        <dbReference type="SAM" id="Coils"/>
    </source>
</evidence>
<feature type="coiled-coil region" evidence="1">
    <location>
        <begin position="182"/>
        <end position="230"/>
    </location>
</feature>
<dbReference type="GeneID" id="106052025"/>
<evidence type="ECO:0000313" key="3">
    <source>
        <dbReference type="Proteomes" id="UP001165740"/>
    </source>
</evidence>
<evidence type="ECO:0000313" key="4">
    <source>
        <dbReference type="RefSeq" id="XP_055897500.1"/>
    </source>
</evidence>
<proteinExistence type="predicted"/>
<protein>
    <submittedName>
        <fullName evidence="4 5">Uncharacterized protein LOC106052025 isoform X1</fullName>
    </submittedName>
</protein>
<dbReference type="Proteomes" id="UP001165740">
    <property type="component" value="Chromosome 9"/>
</dbReference>
<reference evidence="4 5" key="1">
    <citation type="submission" date="2025-04" db="UniProtKB">
        <authorList>
            <consortium name="RefSeq"/>
        </authorList>
    </citation>
    <scope>IDENTIFICATION</scope>
</reference>
<dbReference type="AlphaFoldDB" id="A0A9W3BDJ9"/>
<gene>
    <name evidence="4 5" type="primary">LOC106052025</name>
</gene>
<evidence type="ECO:0000313" key="5">
    <source>
        <dbReference type="RefSeq" id="XP_055897501.1"/>
    </source>
</evidence>
<accession>A0A9W3BDJ9</accession>